<feature type="transmembrane region" description="Helical" evidence="9">
    <location>
        <begin position="142"/>
        <end position="159"/>
    </location>
</feature>
<dbReference type="InterPro" id="IPR001851">
    <property type="entry name" value="ABC_transp_permease"/>
</dbReference>
<dbReference type="PANTHER" id="PTHR11795">
    <property type="entry name" value="BRANCHED-CHAIN AMINO ACID TRANSPORT SYSTEM PERMEASE PROTEIN LIVH"/>
    <property type="match status" value="1"/>
</dbReference>
<gene>
    <name evidence="10" type="ORF">SAMN04324258_4426</name>
</gene>
<keyword evidence="5" id="KW-0029">Amino-acid transport</keyword>
<keyword evidence="4 9" id="KW-0812">Transmembrane</keyword>
<dbReference type="OrthoDB" id="3572933at2"/>
<dbReference type="GO" id="GO:0022857">
    <property type="term" value="F:transmembrane transporter activity"/>
    <property type="evidence" value="ECO:0007669"/>
    <property type="project" value="InterPro"/>
</dbReference>
<reference evidence="10 11" key="1">
    <citation type="submission" date="2017-02" db="EMBL/GenBank/DDBJ databases">
        <authorList>
            <person name="Peterson S.W."/>
        </authorList>
    </citation>
    <scope>NUCLEOTIDE SEQUENCE [LARGE SCALE GENOMIC DNA]</scope>
    <source>
        <strain evidence="10 11">DSM 21481</strain>
    </source>
</reference>
<evidence type="ECO:0000256" key="9">
    <source>
        <dbReference type="SAM" id="Phobius"/>
    </source>
</evidence>
<keyword evidence="6 9" id="KW-1133">Transmembrane helix</keyword>
<feature type="transmembrane region" description="Helical" evidence="9">
    <location>
        <begin position="59"/>
        <end position="78"/>
    </location>
</feature>
<dbReference type="InterPro" id="IPR052157">
    <property type="entry name" value="BCAA_transport_permease"/>
</dbReference>
<evidence type="ECO:0000256" key="7">
    <source>
        <dbReference type="ARBA" id="ARBA00023136"/>
    </source>
</evidence>
<evidence type="ECO:0000256" key="4">
    <source>
        <dbReference type="ARBA" id="ARBA00022692"/>
    </source>
</evidence>
<keyword evidence="7 9" id="KW-0472">Membrane</keyword>
<keyword evidence="3" id="KW-1003">Cell membrane</keyword>
<protein>
    <submittedName>
        <fullName evidence="10">Branched-chain amino acid transport system permease protein</fullName>
    </submittedName>
</protein>
<dbReference type="Pfam" id="PF02653">
    <property type="entry name" value="BPD_transp_2"/>
    <property type="match status" value="1"/>
</dbReference>
<feature type="transmembrane region" description="Helical" evidence="9">
    <location>
        <begin position="90"/>
        <end position="113"/>
    </location>
</feature>
<keyword evidence="11" id="KW-1185">Reference proteome</keyword>
<comment type="subcellular location">
    <subcellularLocation>
        <location evidence="1">Cell membrane</location>
        <topology evidence="1">Multi-pass membrane protein</topology>
    </subcellularLocation>
</comment>
<evidence type="ECO:0000313" key="10">
    <source>
        <dbReference type="EMBL" id="SKC82664.1"/>
    </source>
</evidence>
<dbReference type="PANTHER" id="PTHR11795:SF450">
    <property type="entry name" value="ABC TRANSPORTER PERMEASE PROTEIN"/>
    <property type="match status" value="1"/>
</dbReference>
<name>A0A1T5M3Q7_9MICO</name>
<dbReference type="STRING" id="526729.SAMN04324258_4426"/>
<feature type="transmembrane region" description="Helical" evidence="9">
    <location>
        <begin position="188"/>
        <end position="208"/>
    </location>
</feature>
<evidence type="ECO:0000256" key="1">
    <source>
        <dbReference type="ARBA" id="ARBA00004651"/>
    </source>
</evidence>
<dbReference type="Proteomes" id="UP000189777">
    <property type="component" value="Unassembled WGS sequence"/>
</dbReference>
<evidence type="ECO:0000256" key="3">
    <source>
        <dbReference type="ARBA" id="ARBA00022475"/>
    </source>
</evidence>
<sequence length="292" mass="29526">MDRLVFLLATGLARGLVVALFALSLVIVWRAARLVNFAQAATATAAVFAAFAVTGATGSFWAGLAAALLAGAALSAAVERGLMRRVPQATPLPGMIVAIGLVMVLQSALGIAFGPRHRPMVAPFDERPLVVGGVPLLSPYDLFVLVVALAVVGLLAWLFNGTSLGLQLRASAAAPEVSRLLGVRVPRMVTLGWALSGAVAALAALLLVPTELGLNAHSADLLFVHAFTVAVLGGLDSPTGALVGGVAVGVLVSLVTGYLGAGVAPLAVLALLTLVLLVRPGGIFATTEVRTA</sequence>
<dbReference type="AlphaFoldDB" id="A0A1T5M3Q7"/>
<feature type="transmembrane region" description="Helical" evidence="9">
    <location>
        <begin position="266"/>
        <end position="286"/>
    </location>
</feature>
<feature type="transmembrane region" description="Helical" evidence="9">
    <location>
        <begin position="6"/>
        <end position="27"/>
    </location>
</feature>
<dbReference type="GO" id="GO:0006865">
    <property type="term" value="P:amino acid transport"/>
    <property type="evidence" value="ECO:0007669"/>
    <property type="project" value="UniProtKB-KW"/>
</dbReference>
<evidence type="ECO:0000256" key="5">
    <source>
        <dbReference type="ARBA" id="ARBA00022970"/>
    </source>
</evidence>
<proteinExistence type="inferred from homology"/>
<dbReference type="EMBL" id="FUZQ01000009">
    <property type="protein sequence ID" value="SKC82664.1"/>
    <property type="molecule type" value="Genomic_DNA"/>
</dbReference>
<accession>A0A1T5M3Q7</accession>
<keyword evidence="2" id="KW-0813">Transport</keyword>
<feature type="transmembrane region" description="Helical" evidence="9">
    <location>
        <begin position="34"/>
        <end position="53"/>
    </location>
</feature>
<evidence type="ECO:0000256" key="2">
    <source>
        <dbReference type="ARBA" id="ARBA00022448"/>
    </source>
</evidence>
<evidence type="ECO:0000256" key="8">
    <source>
        <dbReference type="ARBA" id="ARBA00037998"/>
    </source>
</evidence>
<dbReference type="GO" id="GO:0005886">
    <property type="term" value="C:plasma membrane"/>
    <property type="evidence" value="ECO:0007669"/>
    <property type="project" value="UniProtKB-SubCell"/>
</dbReference>
<evidence type="ECO:0000313" key="11">
    <source>
        <dbReference type="Proteomes" id="UP000189777"/>
    </source>
</evidence>
<evidence type="ECO:0000256" key="6">
    <source>
        <dbReference type="ARBA" id="ARBA00022989"/>
    </source>
</evidence>
<organism evidence="10 11">
    <name type="scientific">Krasilnikoviella flava</name>
    <dbReference type="NCBI Taxonomy" id="526729"/>
    <lineage>
        <taxon>Bacteria</taxon>
        <taxon>Bacillati</taxon>
        <taxon>Actinomycetota</taxon>
        <taxon>Actinomycetes</taxon>
        <taxon>Micrococcales</taxon>
        <taxon>Promicromonosporaceae</taxon>
        <taxon>Krasilnikoviella</taxon>
    </lineage>
</organism>
<comment type="similarity">
    <text evidence="8">Belongs to the binding-protein-dependent transport system permease family. LivHM subfamily.</text>
</comment>
<dbReference type="RefSeq" id="WP_079576765.1">
    <property type="nucleotide sequence ID" value="NZ_FUZQ01000009.1"/>
</dbReference>